<organism evidence="2 3">
    <name type="scientific">Segniliparus rotundus (strain ATCC BAA-972 / CDC 1076 / CIP 108378 / DSM 44985 / JCM 13578)</name>
    <dbReference type="NCBI Taxonomy" id="640132"/>
    <lineage>
        <taxon>Bacteria</taxon>
        <taxon>Bacillati</taxon>
        <taxon>Actinomycetota</taxon>
        <taxon>Actinomycetes</taxon>
        <taxon>Mycobacteriales</taxon>
        <taxon>Segniliparaceae</taxon>
        <taxon>Segniliparus</taxon>
    </lineage>
</organism>
<dbReference type="OrthoDB" id="4738087at2"/>
<evidence type="ECO:0000313" key="2">
    <source>
        <dbReference type="EMBL" id="ADG97226.1"/>
    </source>
</evidence>
<dbReference type="NCBIfam" id="TIGR03930">
    <property type="entry name" value="WXG100_ESAT6"/>
    <property type="match status" value="1"/>
</dbReference>
<dbReference type="RefSeq" id="WP_013137682.1">
    <property type="nucleotide sequence ID" value="NC_014168.1"/>
</dbReference>
<dbReference type="AlphaFoldDB" id="D6ZDG2"/>
<dbReference type="Gene3D" id="1.10.287.1060">
    <property type="entry name" value="ESAT-6-like"/>
    <property type="match status" value="1"/>
</dbReference>
<dbReference type="InterPro" id="IPR010310">
    <property type="entry name" value="T7SS_ESAT-6-like"/>
</dbReference>
<comment type="similarity">
    <text evidence="1">Belongs to the WXG100 family.</text>
</comment>
<dbReference type="Proteomes" id="UP000002247">
    <property type="component" value="Chromosome"/>
</dbReference>
<name>D6ZDG2_SEGRD</name>
<gene>
    <name evidence="2" type="ordered locus">Srot_0746</name>
</gene>
<protein>
    <recommendedName>
        <fullName evidence="1">ESAT-6-like protein</fullName>
    </recommendedName>
</protein>
<accession>D6ZDG2</accession>
<dbReference type="eggNOG" id="COG4842">
    <property type="taxonomic scope" value="Bacteria"/>
</dbReference>
<dbReference type="STRING" id="640132.Srot_0746"/>
<dbReference type="InterPro" id="IPR036689">
    <property type="entry name" value="ESAT-6-like_sf"/>
</dbReference>
<evidence type="ECO:0000313" key="3">
    <source>
        <dbReference type="Proteomes" id="UP000002247"/>
    </source>
</evidence>
<keyword evidence="3" id="KW-1185">Reference proteome</keyword>
<sequence>MTQIMYTYPAMLAQAAEMNSYAAALQVVGADVASEQALLAGAWQGDTGSSYQAWQARWNQSMEELVMAYRAMASAHEQNTLAMNARDMAEGAKWA</sequence>
<evidence type="ECO:0000256" key="1">
    <source>
        <dbReference type="RuleBase" id="RU362001"/>
    </source>
</evidence>
<proteinExistence type="inferred from homology"/>
<dbReference type="SUPFAM" id="SSF140453">
    <property type="entry name" value="EsxAB dimer-like"/>
    <property type="match status" value="1"/>
</dbReference>
<dbReference type="KEGG" id="srt:Srot_0746"/>
<dbReference type="Pfam" id="PF06013">
    <property type="entry name" value="WXG100"/>
    <property type="match status" value="1"/>
</dbReference>
<dbReference type="EMBL" id="CP001958">
    <property type="protein sequence ID" value="ADG97226.1"/>
    <property type="molecule type" value="Genomic_DNA"/>
</dbReference>
<dbReference type="HOGENOM" id="CLU_2451485_0_0_11"/>
<reference evidence="2 3" key="1">
    <citation type="journal article" date="2010" name="Stand. Genomic Sci.">
        <title>Complete genome sequence of Segniliparus rotundus type strain (CDC 1076).</title>
        <authorList>
            <person name="Sikorski J."/>
            <person name="Lapidus A."/>
            <person name="Copeland A."/>
            <person name="Misra M."/>
            <person name="Glavina Del Rio T."/>
            <person name="Nolan M."/>
            <person name="Lucas S."/>
            <person name="Chen F."/>
            <person name="Tice H."/>
            <person name="Cheng J.F."/>
            <person name="Jando M."/>
            <person name="Schneider S."/>
            <person name="Bruce D."/>
            <person name="Goodwin L."/>
            <person name="Pitluck S."/>
            <person name="Liolios K."/>
            <person name="Mikhailova N."/>
            <person name="Pati A."/>
            <person name="Ivanova N."/>
            <person name="Mavromatis K."/>
            <person name="Chen A."/>
            <person name="Palaniappan K."/>
            <person name="Chertkov O."/>
            <person name="Land M."/>
            <person name="Hauser L."/>
            <person name="Chang Y.J."/>
            <person name="Jeffries C.D."/>
            <person name="Brettin T."/>
            <person name="Detter J.C."/>
            <person name="Han C."/>
            <person name="Rohde M."/>
            <person name="Goker M."/>
            <person name="Bristow J."/>
            <person name="Eisen J.A."/>
            <person name="Markowitz V."/>
            <person name="Hugenholtz P."/>
            <person name="Kyrpides N.C."/>
            <person name="Klenk H.P."/>
        </authorList>
    </citation>
    <scope>NUCLEOTIDE SEQUENCE [LARGE SCALE GENOMIC DNA]</scope>
    <source>
        <strain evidence="3">ATCC BAA-972 / CDC 1076 / CIP 108378 / DSM 44985 / JCM 13578</strain>
    </source>
</reference>